<dbReference type="EMBL" id="QFOD01000019">
    <property type="protein sequence ID" value="PZP29074.1"/>
    <property type="molecule type" value="Genomic_DNA"/>
</dbReference>
<accession>A0A2W5DH24</accession>
<organism evidence="1 2">
    <name type="scientific">Roseateles depolymerans</name>
    <dbReference type="NCBI Taxonomy" id="76731"/>
    <lineage>
        <taxon>Bacteria</taxon>
        <taxon>Pseudomonadati</taxon>
        <taxon>Pseudomonadota</taxon>
        <taxon>Betaproteobacteria</taxon>
        <taxon>Burkholderiales</taxon>
        <taxon>Sphaerotilaceae</taxon>
        <taxon>Roseateles</taxon>
    </lineage>
</organism>
<evidence type="ECO:0000313" key="2">
    <source>
        <dbReference type="Proteomes" id="UP000249633"/>
    </source>
</evidence>
<evidence type="ECO:0000313" key="1">
    <source>
        <dbReference type="EMBL" id="PZP29074.1"/>
    </source>
</evidence>
<gene>
    <name evidence="1" type="ORF">DI603_17825</name>
</gene>
<dbReference type="AlphaFoldDB" id="A0A2W5DH24"/>
<name>A0A2W5DH24_9BURK</name>
<comment type="caution">
    <text evidence="1">The sequence shown here is derived from an EMBL/GenBank/DDBJ whole genome shotgun (WGS) entry which is preliminary data.</text>
</comment>
<reference evidence="1 2" key="1">
    <citation type="submission" date="2017-08" db="EMBL/GenBank/DDBJ databases">
        <title>Infants hospitalized years apart are colonized by the same room-sourced microbial strains.</title>
        <authorList>
            <person name="Brooks B."/>
            <person name="Olm M.R."/>
            <person name="Firek B.A."/>
            <person name="Baker R."/>
            <person name="Thomas B.C."/>
            <person name="Morowitz M.J."/>
            <person name="Banfield J.F."/>
        </authorList>
    </citation>
    <scope>NUCLEOTIDE SEQUENCE [LARGE SCALE GENOMIC DNA]</scope>
    <source>
        <strain evidence="1">S2_012_000_R2_81</strain>
    </source>
</reference>
<proteinExistence type="predicted"/>
<sequence length="194" mass="20981">MDMRHPVQSLTWALMRALEQDLAGSESALVNELLRTEAGPITVRPRVEDCTVVLFSQVWRAGDLGWVRGDEEERIEAETVVITGPAGDACVYVSTQLMYHVGHPNRRFFLDVAGQCMRARTQSSAYEGRDSADLEALDFEVAGALARISGALHGMDQPDAARVARALRDCVSQVEATAGLQQGLPVTAVQAVSG</sequence>
<dbReference type="Proteomes" id="UP000249633">
    <property type="component" value="Unassembled WGS sequence"/>
</dbReference>
<protein>
    <submittedName>
        <fullName evidence="1">Uncharacterized protein</fullName>
    </submittedName>
</protein>